<dbReference type="OrthoDB" id="5727566at2"/>
<dbReference type="KEGG" id="mbah:HYN46_13865"/>
<organism evidence="1 2">
    <name type="scientific">Aquirhabdus parva</name>
    <dbReference type="NCBI Taxonomy" id="2283318"/>
    <lineage>
        <taxon>Bacteria</taxon>
        <taxon>Pseudomonadati</taxon>
        <taxon>Pseudomonadota</taxon>
        <taxon>Gammaproteobacteria</taxon>
        <taxon>Moraxellales</taxon>
        <taxon>Moraxellaceae</taxon>
        <taxon>Aquirhabdus</taxon>
    </lineage>
</organism>
<gene>
    <name evidence="1" type="ORF">HYN46_13865</name>
</gene>
<dbReference type="Pfam" id="PF10118">
    <property type="entry name" value="Metal_hydrol"/>
    <property type="match status" value="1"/>
</dbReference>
<accession>A0A345PBQ6</accession>
<reference evidence="1 2" key="1">
    <citation type="submission" date="2018-07" db="EMBL/GenBank/DDBJ databases">
        <title>Genome sequencing of Moraxellaceae gen. HYN0046.</title>
        <authorList>
            <person name="Kim M."/>
            <person name="Yi H."/>
        </authorList>
    </citation>
    <scope>NUCLEOTIDE SEQUENCE [LARGE SCALE GENOMIC DNA]</scope>
    <source>
        <strain evidence="1 2">HYN0046</strain>
    </source>
</reference>
<evidence type="ECO:0000313" key="2">
    <source>
        <dbReference type="Proteomes" id="UP000253940"/>
    </source>
</evidence>
<dbReference type="PIRSF" id="PIRSF007580">
    <property type="entry name" value="UCP07580"/>
    <property type="match status" value="1"/>
</dbReference>
<dbReference type="PANTHER" id="PTHR39456:SF1">
    <property type="entry name" value="METAL-DEPENDENT HYDROLASE"/>
    <property type="match status" value="1"/>
</dbReference>
<dbReference type="GO" id="GO:0016787">
    <property type="term" value="F:hydrolase activity"/>
    <property type="evidence" value="ECO:0007669"/>
    <property type="project" value="UniProtKB-KW"/>
</dbReference>
<dbReference type="Proteomes" id="UP000253940">
    <property type="component" value="Chromosome"/>
</dbReference>
<dbReference type="InterPro" id="IPR016516">
    <property type="entry name" value="UCP07580"/>
</dbReference>
<dbReference type="AlphaFoldDB" id="A0A345PBQ6"/>
<name>A0A345PBQ6_9GAMM</name>
<keyword evidence="1" id="KW-0378">Hydrolase</keyword>
<protein>
    <submittedName>
        <fullName evidence="1">Metal-dependent hydrolase</fullName>
    </submittedName>
</protein>
<proteinExistence type="predicted"/>
<dbReference type="PANTHER" id="PTHR39456">
    <property type="entry name" value="METAL-DEPENDENT HYDROLASE"/>
    <property type="match status" value="1"/>
</dbReference>
<evidence type="ECO:0000313" key="1">
    <source>
        <dbReference type="EMBL" id="AXI04715.1"/>
    </source>
</evidence>
<sequence length="297" mass="33999">MNQAASTDISNTATTAKVTLTPRSLAKSKTITIRKTRFQAANLTEQYSKSPLISHFLTALSMSFPRGEMFFVDTIKNVRSEIKDPSLKADIAAFIGQESMHAKAHDQFNTEIQSADYHLKRFDAEIDKEMARLRTLSKRRQLAATVALEHFTAMIAGYILTHPKLVQQLPPNMASLWIWHAVEEIEHKHVAFDVYQTVFNNLAQRRRSMRTISLGFIISNTVMTSQLLWQNRKQSLGSVKQIWANLQGVGTLAHMMVSLLPEYLAFYKESFHPSEIDHTPLLARWREELVKKEWVEV</sequence>
<dbReference type="EMBL" id="CP031222">
    <property type="protein sequence ID" value="AXI04715.1"/>
    <property type="molecule type" value="Genomic_DNA"/>
</dbReference>
<keyword evidence="2" id="KW-1185">Reference proteome</keyword>